<keyword evidence="3 6" id="KW-0812">Transmembrane</keyword>
<dbReference type="Gene3D" id="6.10.340.10">
    <property type="match status" value="1"/>
</dbReference>
<protein>
    <submittedName>
        <fullName evidence="9">Diguanylate cyclase</fullName>
    </submittedName>
</protein>
<name>A0A928A1V2_SELRU</name>
<keyword evidence="2" id="KW-1003">Cell membrane</keyword>
<dbReference type="Gene3D" id="3.30.450.20">
    <property type="entry name" value="PAS domain"/>
    <property type="match status" value="1"/>
</dbReference>
<evidence type="ECO:0000256" key="1">
    <source>
        <dbReference type="ARBA" id="ARBA00004651"/>
    </source>
</evidence>
<dbReference type="GO" id="GO:0007165">
    <property type="term" value="P:signal transduction"/>
    <property type="evidence" value="ECO:0007669"/>
    <property type="project" value="InterPro"/>
</dbReference>
<evidence type="ECO:0000313" key="9">
    <source>
        <dbReference type="EMBL" id="MBE6093187.1"/>
    </source>
</evidence>
<evidence type="ECO:0000256" key="2">
    <source>
        <dbReference type="ARBA" id="ARBA00022475"/>
    </source>
</evidence>
<evidence type="ECO:0000256" key="6">
    <source>
        <dbReference type="SAM" id="Phobius"/>
    </source>
</evidence>
<dbReference type="CDD" id="cd06225">
    <property type="entry name" value="HAMP"/>
    <property type="match status" value="1"/>
</dbReference>
<dbReference type="InterPro" id="IPR050469">
    <property type="entry name" value="Diguanylate_Cyclase"/>
</dbReference>
<dbReference type="Pfam" id="PF00990">
    <property type="entry name" value="GGDEF"/>
    <property type="match status" value="1"/>
</dbReference>
<dbReference type="EMBL" id="SVBY01000061">
    <property type="protein sequence ID" value="MBE6093187.1"/>
    <property type="molecule type" value="Genomic_DNA"/>
</dbReference>
<feature type="domain" description="HAMP" evidence="7">
    <location>
        <begin position="321"/>
        <end position="373"/>
    </location>
</feature>
<keyword evidence="5 6" id="KW-0472">Membrane</keyword>
<dbReference type="SMART" id="SM00304">
    <property type="entry name" value="HAMP"/>
    <property type="match status" value="1"/>
</dbReference>
<dbReference type="Pfam" id="PF00672">
    <property type="entry name" value="HAMP"/>
    <property type="match status" value="1"/>
</dbReference>
<dbReference type="SUPFAM" id="SSF55073">
    <property type="entry name" value="Nucleotide cyclase"/>
    <property type="match status" value="1"/>
</dbReference>
<organism evidence="9 10">
    <name type="scientific">Selenomonas ruminantium</name>
    <dbReference type="NCBI Taxonomy" id="971"/>
    <lineage>
        <taxon>Bacteria</taxon>
        <taxon>Bacillati</taxon>
        <taxon>Bacillota</taxon>
        <taxon>Negativicutes</taxon>
        <taxon>Selenomonadales</taxon>
        <taxon>Selenomonadaceae</taxon>
        <taxon>Selenomonas</taxon>
    </lineage>
</organism>
<feature type="domain" description="GGDEF" evidence="8">
    <location>
        <begin position="411"/>
        <end position="545"/>
    </location>
</feature>
<dbReference type="InterPro" id="IPR029787">
    <property type="entry name" value="Nucleotide_cyclase"/>
</dbReference>
<dbReference type="SMART" id="SM00267">
    <property type="entry name" value="GGDEF"/>
    <property type="match status" value="1"/>
</dbReference>
<dbReference type="PANTHER" id="PTHR45138">
    <property type="entry name" value="REGULATORY COMPONENTS OF SENSORY TRANSDUCTION SYSTEM"/>
    <property type="match status" value="1"/>
</dbReference>
<dbReference type="PANTHER" id="PTHR45138:SF24">
    <property type="entry name" value="DIGUANYLATE CYCLASE DGCC-RELATED"/>
    <property type="match status" value="1"/>
</dbReference>
<reference evidence="9" key="1">
    <citation type="submission" date="2019-04" db="EMBL/GenBank/DDBJ databases">
        <title>Evolution of Biomass-Degrading Anaerobic Consortia Revealed by Metagenomics.</title>
        <authorList>
            <person name="Peng X."/>
        </authorList>
    </citation>
    <scope>NUCLEOTIDE SEQUENCE</scope>
    <source>
        <strain evidence="9">SIG240</strain>
    </source>
</reference>
<dbReference type="Proteomes" id="UP000761380">
    <property type="component" value="Unassembled WGS sequence"/>
</dbReference>
<dbReference type="AlphaFoldDB" id="A0A928A1V2"/>
<dbReference type="GO" id="GO:1902201">
    <property type="term" value="P:negative regulation of bacterial-type flagellum-dependent cell motility"/>
    <property type="evidence" value="ECO:0007669"/>
    <property type="project" value="TreeGrafter"/>
</dbReference>
<dbReference type="InterPro" id="IPR003660">
    <property type="entry name" value="HAMP_dom"/>
</dbReference>
<dbReference type="Gene3D" id="3.30.70.270">
    <property type="match status" value="1"/>
</dbReference>
<dbReference type="CDD" id="cd12913">
    <property type="entry name" value="PDC1_MCP_like"/>
    <property type="match status" value="1"/>
</dbReference>
<dbReference type="GO" id="GO:0005886">
    <property type="term" value="C:plasma membrane"/>
    <property type="evidence" value="ECO:0007669"/>
    <property type="project" value="UniProtKB-SubCell"/>
</dbReference>
<accession>A0A928A1V2</accession>
<evidence type="ECO:0000256" key="4">
    <source>
        <dbReference type="ARBA" id="ARBA00022989"/>
    </source>
</evidence>
<dbReference type="InterPro" id="IPR033479">
    <property type="entry name" value="dCache_1"/>
</dbReference>
<dbReference type="GO" id="GO:0052621">
    <property type="term" value="F:diguanylate cyclase activity"/>
    <property type="evidence" value="ECO:0007669"/>
    <property type="project" value="TreeGrafter"/>
</dbReference>
<dbReference type="PROSITE" id="PS50887">
    <property type="entry name" value="GGDEF"/>
    <property type="match status" value="1"/>
</dbReference>
<dbReference type="GO" id="GO:0043709">
    <property type="term" value="P:cell adhesion involved in single-species biofilm formation"/>
    <property type="evidence" value="ECO:0007669"/>
    <property type="project" value="TreeGrafter"/>
</dbReference>
<keyword evidence="4 6" id="KW-1133">Transmembrane helix</keyword>
<comment type="caution">
    <text evidence="9">The sequence shown here is derived from an EMBL/GenBank/DDBJ whole genome shotgun (WGS) entry which is preliminary data.</text>
</comment>
<sequence>MCSIRTKFILLTLSAIIAALSVATYIGVYSIKTLGKSDADQMLHLKCTTGAMNLETYFNSVERSVETVAAIIQDNLEIMPPEQLGDEVESVRRLFSKMAHNTNGVFTYYFRIDPEFSKDHPGFWYIKENGKDFQEHEVTDITQYDTNDTSAIGWFTIPKAEKKGVWLPPYHTENWGVWVISYNVPIYRQGQFVGIVGIEIDYKTLAHEVEKIKLFENGYAFLLNEYSHVIYHPQLDSTLQYGEKVAIDSPDMVKGDQHVQYHFNGIKKEAVWMPLSNGMRLYVTVPFGEINSVWQGLISRTLFVSFIILLLASFVMMRFADRITQPLHRLTNAAKQVADGNYDVALDDTGDDEIGMLTRTFKGLVENTKANIDTLNRKVYIDALTAVRNKAGYGAYMQKIQDLLDTSAQKPEFAIGVFDCDNLKHINDFYGHDKGDIYIKKASQLICRTFQHSPVFRIGGDEFAVILENDDFRNREKLFAQFREKRAEIRASAEHEWEQANISMGAAVYDPETDPAVIDVARRADKAMYENKRLRKENQQARIKP</sequence>
<gene>
    <name evidence="9" type="ORF">E7201_08510</name>
</gene>
<evidence type="ECO:0000259" key="7">
    <source>
        <dbReference type="PROSITE" id="PS50885"/>
    </source>
</evidence>
<evidence type="ECO:0000256" key="3">
    <source>
        <dbReference type="ARBA" id="ARBA00022692"/>
    </source>
</evidence>
<dbReference type="Pfam" id="PF02743">
    <property type="entry name" value="dCache_1"/>
    <property type="match status" value="1"/>
</dbReference>
<evidence type="ECO:0000313" key="10">
    <source>
        <dbReference type="Proteomes" id="UP000761380"/>
    </source>
</evidence>
<dbReference type="InterPro" id="IPR043128">
    <property type="entry name" value="Rev_trsase/Diguanyl_cyclase"/>
</dbReference>
<dbReference type="NCBIfam" id="TIGR00254">
    <property type="entry name" value="GGDEF"/>
    <property type="match status" value="1"/>
</dbReference>
<evidence type="ECO:0000256" key="5">
    <source>
        <dbReference type="ARBA" id="ARBA00023136"/>
    </source>
</evidence>
<feature type="transmembrane region" description="Helical" evidence="6">
    <location>
        <begin position="302"/>
        <end position="320"/>
    </location>
</feature>
<evidence type="ECO:0000259" key="8">
    <source>
        <dbReference type="PROSITE" id="PS50887"/>
    </source>
</evidence>
<comment type="subcellular location">
    <subcellularLocation>
        <location evidence="1">Cell membrane</location>
        <topology evidence="1">Multi-pass membrane protein</topology>
    </subcellularLocation>
</comment>
<dbReference type="SUPFAM" id="SSF158472">
    <property type="entry name" value="HAMP domain-like"/>
    <property type="match status" value="1"/>
</dbReference>
<dbReference type="InterPro" id="IPR000160">
    <property type="entry name" value="GGDEF_dom"/>
</dbReference>
<dbReference type="PROSITE" id="PS50885">
    <property type="entry name" value="HAMP"/>
    <property type="match status" value="1"/>
</dbReference>
<dbReference type="CDD" id="cd01949">
    <property type="entry name" value="GGDEF"/>
    <property type="match status" value="1"/>
</dbReference>
<proteinExistence type="predicted"/>